<feature type="active site" evidence="4">
    <location>
        <position position="430"/>
    </location>
</feature>
<dbReference type="GO" id="GO:0006777">
    <property type="term" value="P:Mo-molybdopterin cofactor biosynthetic process"/>
    <property type="evidence" value="ECO:0007669"/>
    <property type="project" value="UniProtKB-UniRule"/>
</dbReference>
<name>A0A7C9F6I3_OPUST</name>
<dbReference type="Pfam" id="PF03473">
    <property type="entry name" value="MOSC"/>
    <property type="match status" value="1"/>
</dbReference>
<evidence type="ECO:0000256" key="2">
    <source>
        <dbReference type="ARBA" id="ARBA00022898"/>
    </source>
</evidence>
<dbReference type="InterPro" id="IPR015424">
    <property type="entry name" value="PyrdxlP-dep_Trfase"/>
</dbReference>
<keyword evidence="3 4" id="KW-0501">Molybdenum cofactor biosynthesis</keyword>
<dbReference type="GO" id="GO:0008265">
    <property type="term" value="F:molybdenum cofactor sulfurtransferase activity"/>
    <property type="evidence" value="ECO:0007669"/>
    <property type="project" value="UniProtKB-UniRule"/>
</dbReference>
<dbReference type="InterPro" id="IPR011037">
    <property type="entry name" value="Pyrv_Knase-like_insert_dom_sf"/>
</dbReference>
<evidence type="ECO:0000256" key="4">
    <source>
        <dbReference type="HAMAP-Rule" id="MF_03050"/>
    </source>
</evidence>
<dbReference type="PANTHER" id="PTHR14237">
    <property type="entry name" value="MOLYBDOPTERIN COFACTOR SULFURASE MOSC"/>
    <property type="match status" value="1"/>
</dbReference>
<dbReference type="SUPFAM" id="SSF141673">
    <property type="entry name" value="MOSC N-terminal domain-like"/>
    <property type="match status" value="1"/>
</dbReference>
<keyword evidence="1 4" id="KW-0808">Transferase</keyword>
<dbReference type="PROSITE" id="PS51340">
    <property type="entry name" value="MOSC"/>
    <property type="match status" value="1"/>
</dbReference>
<dbReference type="GO" id="GO:0030170">
    <property type="term" value="F:pyridoxal phosphate binding"/>
    <property type="evidence" value="ECO:0007669"/>
    <property type="project" value="UniProtKB-UniRule"/>
</dbReference>
<dbReference type="EMBL" id="GISG01272159">
    <property type="protein sequence ID" value="MBA4676648.1"/>
    <property type="molecule type" value="Transcribed_RNA"/>
</dbReference>
<dbReference type="PANTHER" id="PTHR14237:SF80">
    <property type="entry name" value="MOLYBDENUM COFACTOR SULFURASE"/>
    <property type="match status" value="1"/>
</dbReference>
<dbReference type="InterPro" id="IPR000192">
    <property type="entry name" value="Aminotrans_V_dom"/>
</dbReference>
<dbReference type="InterPro" id="IPR015421">
    <property type="entry name" value="PyrdxlP-dep_Trfase_major"/>
</dbReference>
<feature type="domain" description="MOSC" evidence="5">
    <location>
        <begin position="662"/>
        <end position="821"/>
    </location>
</feature>
<reference evidence="6" key="1">
    <citation type="journal article" date="2013" name="J. Plant Res.">
        <title>Effect of fungi and light on seed germination of three Opuntia species from semiarid lands of central Mexico.</title>
        <authorList>
            <person name="Delgado-Sanchez P."/>
            <person name="Jimenez-Bremont J.F."/>
            <person name="Guerrero-Gonzalez Mde L."/>
            <person name="Flores J."/>
        </authorList>
    </citation>
    <scope>NUCLEOTIDE SEQUENCE</scope>
    <source>
        <tissue evidence="6">Cladode</tissue>
    </source>
</reference>
<dbReference type="Gene3D" id="3.40.640.10">
    <property type="entry name" value="Type I PLP-dependent aspartate aminotransferase-like (Major domain)"/>
    <property type="match status" value="1"/>
</dbReference>
<evidence type="ECO:0000313" key="6">
    <source>
        <dbReference type="EMBL" id="MBA4676648.1"/>
    </source>
</evidence>
<dbReference type="Gene3D" id="3.90.1150.10">
    <property type="entry name" value="Aspartate Aminotransferase, domain 1"/>
    <property type="match status" value="1"/>
</dbReference>
<dbReference type="GO" id="GO:0032787">
    <property type="term" value="P:monocarboxylic acid metabolic process"/>
    <property type="evidence" value="ECO:0007669"/>
    <property type="project" value="UniProtKB-ARBA"/>
</dbReference>
<feature type="modified residue" description="N6-(pyridoxal phosphate)lysine" evidence="4">
    <location>
        <position position="273"/>
    </location>
</feature>
<accession>A0A7C9F6I3</accession>
<dbReference type="SUPFAM" id="SSF50800">
    <property type="entry name" value="PK beta-barrel domain-like"/>
    <property type="match status" value="1"/>
</dbReference>
<comment type="catalytic activity">
    <reaction evidence="4">
        <text>Mo-molybdopterin + L-cysteine + AH2 = thio-Mo-molybdopterin + L-alanine + A + H2O</text>
        <dbReference type="Rhea" id="RHEA:42636"/>
        <dbReference type="ChEBI" id="CHEBI:13193"/>
        <dbReference type="ChEBI" id="CHEBI:15377"/>
        <dbReference type="ChEBI" id="CHEBI:17499"/>
        <dbReference type="ChEBI" id="CHEBI:35235"/>
        <dbReference type="ChEBI" id="CHEBI:57972"/>
        <dbReference type="ChEBI" id="CHEBI:71302"/>
        <dbReference type="ChEBI" id="CHEBI:82685"/>
        <dbReference type="EC" id="2.8.1.9"/>
    </reaction>
</comment>
<dbReference type="InterPro" id="IPR028886">
    <property type="entry name" value="MoCo_sulfurase"/>
</dbReference>
<dbReference type="AlphaFoldDB" id="A0A7C9F6I3"/>
<comment type="function">
    <text evidence="4">Sulfurates the molybdenum cofactor. Sulfation of molybdenum is essential for xanthine dehydrogenase (XDH) and aldehyde oxidase (ADO) enzymes in which molybdenum cofactor is liganded by 1 oxygen and 1 sulfur atom in active form.</text>
</comment>
<dbReference type="InterPro" id="IPR015422">
    <property type="entry name" value="PyrdxlP-dep_Trfase_small"/>
</dbReference>
<dbReference type="InterPro" id="IPR005302">
    <property type="entry name" value="MoCF_Sase_C"/>
</dbReference>
<comment type="cofactor">
    <cofactor evidence="4">
        <name>pyridoxal 5'-phosphate</name>
        <dbReference type="ChEBI" id="CHEBI:597326"/>
    </cofactor>
</comment>
<dbReference type="Pfam" id="PF00266">
    <property type="entry name" value="Aminotran_5"/>
    <property type="match status" value="2"/>
</dbReference>
<dbReference type="GO" id="GO:0030151">
    <property type="term" value="F:molybdenum ion binding"/>
    <property type="evidence" value="ECO:0007669"/>
    <property type="project" value="UniProtKB-UniRule"/>
</dbReference>
<sequence>MDKDKEEFLSEFGDDYGYPLGPKTIDEIRATEFKRLAHDAVYLDHAGATLYSELQMEAVFKDLTSNVYGNPHSQSDSSMATSEVIRECRQQVLDYCNASAKEYKCIFTSGATSALKLVGEAFPWSNQSCFMYTMENHNSVIGIREYALSAGAAAAAVDVEQIVDLKTLYTEPKTLFKVSQHAIQRRNSNRFLEACIGNTYHLFAFPSECNFSGVKFNLGLVKAVKEHSQELFKSSMVTRGNWLVLIDAAKGSATEPLDLSKYPADFVVISFYKMFGYPTGLGALVVRNEAAKLMKKTYFSGGTVAASIADMDFVKHRDGIEELFEDGTASFLSIASISHGFRILNDLTTPSISRHTSSLARYLRRMLLSLKHENGADVCVLYGGDNKVSVNMGPTVSFNLKRLDGSWFGYREVEKLASLSGIQLRTGCFCNPGACAKYLGLSHLELLSNVEAGHICWDDFDIVNGKPTGAVRVSFGYMSTFEEAKRFVDFITSSFVTLPSPLRHGFHLREREIDSMKGQERANEAVVSYLKSIAVYPIKSCAGFSVDSWPLSSTGLLHDREWLLKSPSGEILTQKKVPEMSRIRTSIDLSRSLLFVGSSGCKTELQIPLESSSYACGREEIDLHGYRYEVHCYSHEVNSWFTKAIGRPCTLWRSSATNRPWKRRGGASMCRETESPLNFVNEAQFLLISEASVSDLNDRLRARAEISELSRAQAVEVSAMRFRPNLVISGGEPYSEDFWRRVQIGNNYFESLGGCNRCQMINFDQQSEQIQKTSEPLATLASYRRMKGRILFGILLQYEKSDMANKEVNSWLQVGEAVHPEMR</sequence>
<comment type="similarity">
    <text evidence="4">Belongs to the class-V pyridoxal-phosphate-dependent aminotransferase family. MOCOS subfamily.</text>
</comment>
<dbReference type="GO" id="GO:0016829">
    <property type="term" value="F:lyase activity"/>
    <property type="evidence" value="ECO:0007669"/>
    <property type="project" value="UniProtKB-UniRule"/>
</dbReference>
<dbReference type="EC" id="2.8.1.9" evidence="4"/>
<protein>
    <recommendedName>
        <fullName evidence="4">Molybdenum cofactor sulfurase</fullName>
        <shortName evidence="4">MCS</shortName>
        <shortName evidence="4">MOS</shortName>
        <shortName evidence="4">MoCo sulfurase</shortName>
        <ecNumber evidence="4">2.8.1.9</ecNumber>
    </recommendedName>
    <alternativeName>
        <fullName evidence="4">Molybdenum cofactor sulfurtransferase</fullName>
    </alternativeName>
</protein>
<organism evidence="6">
    <name type="scientific">Opuntia streptacantha</name>
    <name type="common">Prickly pear cactus</name>
    <name type="synonym">Opuntia cardona</name>
    <dbReference type="NCBI Taxonomy" id="393608"/>
    <lineage>
        <taxon>Eukaryota</taxon>
        <taxon>Viridiplantae</taxon>
        <taxon>Streptophyta</taxon>
        <taxon>Embryophyta</taxon>
        <taxon>Tracheophyta</taxon>
        <taxon>Spermatophyta</taxon>
        <taxon>Magnoliopsida</taxon>
        <taxon>eudicotyledons</taxon>
        <taxon>Gunneridae</taxon>
        <taxon>Pentapetalae</taxon>
        <taxon>Caryophyllales</taxon>
        <taxon>Cactineae</taxon>
        <taxon>Cactaceae</taxon>
        <taxon>Opuntioideae</taxon>
        <taxon>Opuntia</taxon>
    </lineage>
</organism>
<reference evidence="6" key="2">
    <citation type="submission" date="2020-07" db="EMBL/GenBank/DDBJ databases">
        <authorList>
            <person name="Vera ALvarez R."/>
            <person name="Arias-Moreno D.M."/>
            <person name="Jimenez-Jacinto V."/>
            <person name="Jimenez-Bremont J.F."/>
            <person name="Swaminathan K."/>
            <person name="Moose S.P."/>
            <person name="Guerrero-Gonzalez M.L."/>
            <person name="Marino-Ramirez L."/>
            <person name="Landsman D."/>
            <person name="Rodriguez-Kessler M."/>
            <person name="Delgado-Sanchez P."/>
        </authorList>
    </citation>
    <scope>NUCLEOTIDE SEQUENCE</scope>
    <source>
        <tissue evidence="6">Cladode</tissue>
    </source>
</reference>
<dbReference type="HAMAP" id="MF_03050">
    <property type="entry name" value="MOCOS"/>
    <property type="match status" value="1"/>
</dbReference>
<proteinExistence type="inferred from homology"/>
<dbReference type="Pfam" id="PF03476">
    <property type="entry name" value="MOSC_N"/>
    <property type="match status" value="1"/>
</dbReference>
<evidence type="ECO:0000259" key="5">
    <source>
        <dbReference type="PROSITE" id="PS51340"/>
    </source>
</evidence>
<evidence type="ECO:0000256" key="1">
    <source>
        <dbReference type="ARBA" id="ARBA00022679"/>
    </source>
</evidence>
<dbReference type="InterPro" id="IPR005303">
    <property type="entry name" value="MOCOS_middle"/>
</dbReference>
<evidence type="ECO:0000256" key="3">
    <source>
        <dbReference type="ARBA" id="ARBA00023150"/>
    </source>
</evidence>
<dbReference type="SUPFAM" id="SSF53383">
    <property type="entry name" value="PLP-dependent transferases"/>
    <property type="match status" value="1"/>
</dbReference>
<keyword evidence="2 4" id="KW-0663">Pyridoxal phosphate</keyword>